<evidence type="ECO:0000256" key="1">
    <source>
        <dbReference type="SAM" id="SignalP"/>
    </source>
</evidence>
<comment type="caution">
    <text evidence="2">The sequence shown here is derived from an EMBL/GenBank/DDBJ whole genome shotgun (WGS) entry which is preliminary data.</text>
</comment>
<evidence type="ECO:0000313" key="3">
    <source>
        <dbReference type="Proteomes" id="UP000483362"/>
    </source>
</evidence>
<keyword evidence="3" id="KW-1185">Reference proteome</keyword>
<dbReference type="RefSeq" id="WP_154328695.1">
    <property type="nucleotide sequence ID" value="NZ_CP045696.1"/>
</dbReference>
<feature type="signal peptide" evidence="1">
    <location>
        <begin position="1"/>
        <end position="26"/>
    </location>
</feature>
<dbReference type="Proteomes" id="UP000483362">
    <property type="component" value="Unassembled WGS sequence"/>
</dbReference>
<feature type="chain" id="PRO_5026869826" evidence="1">
    <location>
        <begin position="27"/>
        <end position="531"/>
    </location>
</feature>
<protein>
    <submittedName>
        <fullName evidence="2">Uncharacterized protein</fullName>
    </submittedName>
</protein>
<dbReference type="EMBL" id="VULT01000009">
    <property type="protein sequence ID" value="MSS17463.1"/>
    <property type="molecule type" value="Genomic_DNA"/>
</dbReference>
<sequence>MKRRFTLNKQLAVLTIFLSVCSSVWPQTANHEVADNSLASILPDTVITNRPDGREVIYSESSHNIWQSNGTLGEDNIDHKMKQIVFGNDGYVYVRNFIVHLYGVEGWIKGMIDGDTLRFPLPQKYYTMGSSFSQRDYTLMAFDKVLVDAGGQMVYTYQTDTTYTEMDFVMRDDSIISTDPTKLIGLANATYGNTWSQFAMSNVTYTINKDTMTQMPENVTPETWTFEYKPSYGDRVTRMVSVATKGNEMYIKGFSQKFPDAVIKGRVDGNKMVIPNRQLLALDKKDEYYAYLLTSSDTIVKEESYGEMVDITEQKIRDSISFDYDAIDGTLVSADNLIDNHGTDSLFYYNLYKAVAFNYFDPVAATPAKPEWIDYWSYDTSSSLSFYIYSKDENDKFINPDSLYYIIYNDDQPITLKAADYSVLDSDMTMIPYASDVAYVDGNYHGITLHNVNATRIGLQTVYIMGGETRNSPIVYYGKTDGICAVKDSEAAKTIYYDLSGRKTSNPSKGIYVMVVEHADGSRSTSKVIVK</sequence>
<keyword evidence="1" id="KW-0732">Signal</keyword>
<proteinExistence type="predicted"/>
<gene>
    <name evidence="2" type="ORF">FYJ29_06800</name>
</gene>
<reference evidence="2 3" key="1">
    <citation type="submission" date="2019-08" db="EMBL/GenBank/DDBJ databases">
        <title>In-depth cultivation of the pig gut microbiome towards novel bacterial diversity and tailored functional studies.</title>
        <authorList>
            <person name="Wylensek D."/>
            <person name="Hitch T.C.A."/>
            <person name="Clavel T."/>
        </authorList>
    </citation>
    <scope>NUCLEOTIDE SEQUENCE [LARGE SCALE GENOMIC DNA]</scope>
    <source>
        <strain evidence="2 3">Oil-RF-744-WCA-WT-10</strain>
    </source>
</reference>
<name>A0A6L5XDQ2_9BACT</name>
<dbReference type="AlphaFoldDB" id="A0A6L5XDQ2"/>
<accession>A0A6L5XDQ2</accession>
<evidence type="ECO:0000313" key="2">
    <source>
        <dbReference type="EMBL" id="MSS17463.1"/>
    </source>
</evidence>
<organism evidence="2 3">
    <name type="scientific">Sodaliphilus pleomorphus</name>
    <dbReference type="NCBI Taxonomy" id="2606626"/>
    <lineage>
        <taxon>Bacteria</taxon>
        <taxon>Pseudomonadati</taxon>
        <taxon>Bacteroidota</taxon>
        <taxon>Bacteroidia</taxon>
        <taxon>Bacteroidales</taxon>
        <taxon>Muribaculaceae</taxon>
        <taxon>Sodaliphilus</taxon>
    </lineage>
</organism>